<proteinExistence type="predicted"/>
<evidence type="ECO:0000313" key="2">
    <source>
        <dbReference type="Proteomes" id="UP000821845"/>
    </source>
</evidence>
<gene>
    <name evidence="1" type="ORF">HPB50_001636</name>
</gene>
<dbReference type="Proteomes" id="UP000821845">
    <property type="component" value="Chromosome 11"/>
</dbReference>
<sequence>MAQALPRARSFGLLSGLTSDMASNSGLLLTEVEEGCATGNGVLELGRHWRRSVQQHQSPSPAQAVLIKPSPFDPSSEAADLNEVETTSPPSPPASLCIWRGHDGAEYQDRACGVFTRLRSPDTPTGGEATKPTKKANHGGAVTRLHVRRPLVNMTKDSGDSVRLKCEVAGGRPGARVVFRWYKNDAPVEEERNRLEIRQYPVAPSSSGQATSSADGATSGGSAGTSGPQQQAAANVPAYGSRLRIVSADVHDTGYYRCEAKIGSEMVETTGILRVSAGERP</sequence>
<protein>
    <submittedName>
        <fullName evidence="1">Uncharacterized protein</fullName>
    </submittedName>
</protein>
<evidence type="ECO:0000313" key="1">
    <source>
        <dbReference type="EMBL" id="KAH6940571.1"/>
    </source>
</evidence>
<accession>A0ACB7T2U1</accession>
<reference evidence="1" key="1">
    <citation type="submission" date="2020-05" db="EMBL/GenBank/DDBJ databases">
        <title>Large-scale comparative analyses of tick genomes elucidate their genetic diversity and vector capacities.</title>
        <authorList>
            <person name="Jia N."/>
            <person name="Wang J."/>
            <person name="Shi W."/>
            <person name="Du L."/>
            <person name="Sun Y."/>
            <person name="Zhan W."/>
            <person name="Jiang J."/>
            <person name="Wang Q."/>
            <person name="Zhang B."/>
            <person name="Ji P."/>
            <person name="Sakyi L.B."/>
            <person name="Cui X."/>
            <person name="Yuan T."/>
            <person name="Jiang B."/>
            <person name="Yang W."/>
            <person name="Lam T.T.-Y."/>
            <person name="Chang Q."/>
            <person name="Ding S."/>
            <person name="Wang X."/>
            <person name="Zhu J."/>
            <person name="Ruan X."/>
            <person name="Zhao L."/>
            <person name="Wei J."/>
            <person name="Que T."/>
            <person name="Du C."/>
            <person name="Cheng J."/>
            <person name="Dai P."/>
            <person name="Han X."/>
            <person name="Huang E."/>
            <person name="Gao Y."/>
            <person name="Liu J."/>
            <person name="Shao H."/>
            <person name="Ye R."/>
            <person name="Li L."/>
            <person name="Wei W."/>
            <person name="Wang X."/>
            <person name="Wang C."/>
            <person name="Yang T."/>
            <person name="Huo Q."/>
            <person name="Li W."/>
            <person name="Guo W."/>
            <person name="Chen H."/>
            <person name="Zhou L."/>
            <person name="Ni X."/>
            <person name="Tian J."/>
            <person name="Zhou Y."/>
            <person name="Sheng Y."/>
            <person name="Liu T."/>
            <person name="Pan Y."/>
            <person name="Xia L."/>
            <person name="Li J."/>
            <person name="Zhao F."/>
            <person name="Cao W."/>
        </authorList>
    </citation>
    <scope>NUCLEOTIDE SEQUENCE</scope>
    <source>
        <strain evidence="1">Hyas-2018</strain>
    </source>
</reference>
<organism evidence="1 2">
    <name type="scientific">Hyalomma asiaticum</name>
    <name type="common">Tick</name>
    <dbReference type="NCBI Taxonomy" id="266040"/>
    <lineage>
        <taxon>Eukaryota</taxon>
        <taxon>Metazoa</taxon>
        <taxon>Ecdysozoa</taxon>
        <taxon>Arthropoda</taxon>
        <taxon>Chelicerata</taxon>
        <taxon>Arachnida</taxon>
        <taxon>Acari</taxon>
        <taxon>Parasitiformes</taxon>
        <taxon>Ixodida</taxon>
        <taxon>Ixodoidea</taxon>
        <taxon>Ixodidae</taxon>
        <taxon>Hyalomminae</taxon>
        <taxon>Hyalomma</taxon>
    </lineage>
</organism>
<comment type="caution">
    <text evidence="1">The sequence shown here is derived from an EMBL/GenBank/DDBJ whole genome shotgun (WGS) entry which is preliminary data.</text>
</comment>
<dbReference type="EMBL" id="CM023491">
    <property type="protein sequence ID" value="KAH6940571.1"/>
    <property type="molecule type" value="Genomic_DNA"/>
</dbReference>
<name>A0ACB7T2U1_HYAAI</name>
<keyword evidence="2" id="KW-1185">Reference proteome</keyword>